<keyword evidence="6" id="KW-0560">Oxidoreductase</keyword>
<evidence type="ECO:0000259" key="10">
    <source>
        <dbReference type="PROSITE" id="PS51405"/>
    </source>
</evidence>
<dbReference type="AlphaFoldDB" id="A0A8H6DJA7"/>
<dbReference type="PROSITE" id="PS51405">
    <property type="entry name" value="HEME_HALOPEROXIDASE"/>
    <property type="match status" value="1"/>
</dbReference>
<dbReference type="Gene3D" id="1.10.489.10">
    <property type="entry name" value="Chloroperoxidase-like"/>
    <property type="match status" value="1"/>
</dbReference>
<evidence type="ECO:0000313" key="12">
    <source>
        <dbReference type="Proteomes" id="UP000544331"/>
    </source>
</evidence>
<feature type="signal peptide" evidence="9">
    <location>
        <begin position="1"/>
        <end position="21"/>
    </location>
</feature>
<comment type="cofactor">
    <cofactor evidence="1">
        <name>heme b</name>
        <dbReference type="ChEBI" id="CHEBI:60344"/>
    </cofactor>
</comment>
<keyword evidence="2" id="KW-0575">Peroxidase</keyword>
<evidence type="ECO:0000256" key="6">
    <source>
        <dbReference type="ARBA" id="ARBA00023002"/>
    </source>
</evidence>
<dbReference type="Pfam" id="PF00201">
    <property type="entry name" value="UDPGT"/>
    <property type="match status" value="1"/>
</dbReference>
<evidence type="ECO:0000256" key="8">
    <source>
        <dbReference type="ARBA" id="ARBA00025795"/>
    </source>
</evidence>
<feature type="domain" description="Heme haloperoxidase family profile" evidence="10">
    <location>
        <begin position="473"/>
        <end position="696"/>
    </location>
</feature>
<gene>
    <name evidence="11" type="ORF">FMUND_4649</name>
</gene>
<evidence type="ECO:0000256" key="9">
    <source>
        <dbReference type="SAM" id="SignalP"/>
    </source>
</evidence>
<dbReference type="GO" id="GO:0046872">
    <property type="term" value="F:metal ion binding"/>
    <property type="evidence" value="ECO:0007669"/>
    <property type="project" value="UniProtKB-KW"/>
</dbReference>
<comment type="similarity">
    <text evidence="8">Belongs to the chloroperoxidase family.</text>
</comment>
<protein>
    <submittedName>
        <fullName evidence="11">2-hydroxyacylsphingosine 1-beta-galactosyltransferase</fullName>
    </submittedName>
</protein>
<feature type="chain" id="PRO_5034604338" evidence="9">
    <location>
        <begin position="22"/>
        <end position="703"/>
    </location>
</feature>
<reference evidence="11 12" key="1">
    <citation type="submission" date="2020-05" db="EMBL/GenBank/DDBJ databases">
        <title>Identification and distribution of gene clusters putatively required for synthesis of sphingolipid metabolism inhibitors in phylogenetically diverse species of the filamentous fungus Fusarium.</title>
        <authorList>
            <person name="Kim H.-S."/>
            <person name="Busman M."/>
            <person name="Brown D.W."/>
            <person name="Divon H."/>
            <person name="Uhlig S."/>
            <person name="Proctor R.H."/>
        </authorList>
    </citation>
    <scope>NUCLEOTIDE SEQUENCE [LARGE SCALE GENOMIC DNA]</scope>
    <source>
        <strain evidence="11 12">NRRL 66235</strain>
    </source>
</reference>
<dbReference type="Pfam" id="PF01328">
    <property type="entry name" value="Peroxidase_2"/>
    <property type="match status" value="1"/>
</dbReference>
<dbReference type="Proteomes" id="UP000544331">
    <property type="component" value="Unassembled WGS sequence"/>
</dbReference>
<dbReference type="InterPro" id="IPR000028">
    <property type="entry name" value="Chloroperoxidase"/>
</dbReference>
<evidence type="ECO:0000256" key="2">
    <source>
        <dbReference type="ARBA" id="ARBA00022559"/>
    </source>
</evidence>
<keyword evidence="12" id="KW-1185">Reference proteome</keyword>
<dbReference type="GO" id="GO:0004601">
    <property type="term" value="F:peroxidase activity"/>
    <property type="evidence" value="ECO:0007669"/>
    <property type="project" value="UniProtKB-KW"/>
</dbReference>
<dbReference type="OrthoDB" id="407298at2759"/>
<dbReference type="SUPFAM" id="SSF47571">
    <property type="entry name" value="Cloroperoxidase"/>
    <property type="match status" value="1"/>
</dbReference>
<keyword evidence="11" id="KW-0328">Glycosyltransferase</keyword>
<comment type="caution">
    <text evidence="11">The sequence shown here is derived from an EMBL/GenBank/DDBJ whole genome shotgun (WGS) entry which is preliminary data.</text>
</comment>
<keyword evidence="4 11" id="KW-0808">Transferase</keyword>
<keyword evidence="3" id="KW-0349">Heme</keyword>
<evidence type="ECO:0000256" key="1">
    <source>
        <dbReference type="ARBA" id="ARBA00001970"/>
    </source>
</evidence>
<dbReference type="PANTHER" id="PTHR33577">
    <property type="entry name" value="STERIGMATOCYSTIN BIOSYNTHESIS PEROXIDASE STCC-RELATED"/>
    <property type="match status" value="1"/>
</dbReference>
<evidence type="ECO:0000256" key="3">
    <source>
        <dbReference type="ARBA" id="ARBA00022617"/>
    </source>
</evidence>
<dbReference type="InterPro" id="IPR036851">
    <property type="entry name" value="Chloroperoxidase-like_sf"/>
</dbReference>
<evidence type="ECO:0000313" key="11">
    <source>
        <dbReference type="EMBL" id="KAF5719546.1"/>
    </source>
</evidence>
<organism evidence="11 12">
    <name type="scientific">Fusarium mundagurra</name>
    <dbReference type="NCBI Taxonomy" id="1567541"/>
    <lineage>
        <taxon>Eukaryota</taxon>
        <taxon>Fungi</taxon>
        <taxon>Dikarya</taxon>
        <taxon>Ascomycota</taxon>
        <taxon>Pezizomycotina</taxon>
        <taxon>Sordariomycetes</taxon>
        <taxon>Hypocreomycetidae</taxon>
        <taxon>Hypocreales</taxon>
        <taxon>Nectriaceae</taxon>
        <taxon>Fusarium</taxon>
        <taxon>Fusarium fujikuroi species complex</taxon>
    </lineage>
</organism>
<dbReference type="Gene3D" id="3.40.50.2000">
    <property type="entry name" value="Glycogen Phosphorylase B"/>
    <property type="match status" value="1"/>
</dbReference>
<evidence type="ECO:0000256" key="7">
    <source>
        <dbReference type="ARBA" id="ARBA00023004"/>
    </source>
</evidence>
<dbReference type="InterPro" id="IPR002213">
    <property type="entry name" value="UDP_glucos_trans"/>
</dbReference>
<name>A0A8H6DJA7_9HYPO</name>
<proteinExistence type="inferred from homology"/>
<dbReference type="EMBL" id="JAAOAN010000146">
    <property type="protein sequence ID" value="KAF5719546.1"/>
    <property type="molecule type" value="Genomic_DNA"/>
</dbReference>
<keyword evidence="9" id="KW-0732">Signal</keyword>
<sequence>MFARILLFTTLLVVPLAYFLSHQTSPEHAPYVQGRNKTVLFLTNSEPGLSNVHLATVWAILENYPDIEVHFASFPPIEKKLERVSSFAKINSPHAKSITFHGLTGPTFVQAIAREGRSFISPLGWRGIATLAEHIQLWISPWTFEDHVHLYKELGSIIDDVGPAVVVLDCWFRPAIDATRKRNRQHAFITPNTLVDHFLGLQSFWTRLWKYPTPSSGFPFPVPWLKLPENVYMNIRYIYSAMFTPDASEKKARLQQIGLREPMNLFGIHRPDVPWITQNTQGAMIPVEVLPPNVTCAGPIILSGPPADQQDPETATWLKKAPTVLINLGSNLAYDERRAEVMAIAIAALLSSTDYQVLWKFNKLGDFSDGFLVHLKPYLDNERLKMPSWLVADPSSLLDTGNIVMSVHHGGSNCYHEALAAGITQVILPLWADLYNYAALAETRGIGVWGCKDSTPHWTTFFAIVASALPDPKGHEFRAAGPYDSRSPCPGLNALANHGYLPRDGANIDYDMINHAAQAAYNFEDGFYIDAVNMVFQLNISTSNRPSETFHLRDLAQHDQIEVDGSLTRNDIFFGDDLHFDVTVFDPVARDLGLNKISRKDKFVTIETAAQATKHRLDLAKRVNPEFNASVHQHQTEYGTTALYLLTVWDEQQKAAPKHWVKALLSEDRIAYREGYNKGKSVKTNKQLGAMTQAVRAVVGWKP</sequence>
<keyword evidence="5" id="KW-0479">Metal-binding</keyword>
<keyword evidence="7" id="KW-0408">Iron</keyword>
<evidence type="ECO:0000256" key="4">
    <source>
        <dbReference type="ARBA" id="ARBA00022679"/>
    </source>
</evidence>
<evidence type="ECO:0000256" key="5">
    <source>
        <dbReference type="ARBA" id="ARBA00022723"/>
    </source>
</evidence>
<dbReference type="GO" id="GO:0008194">
    <property type="term" value="F:UDP-glycosyltransferase activity"/>
    <property type="evidence" value="ECO:0007669"/>
    <property type="project" value="InterPro"/>
</dbReference>
<accession>A0A8H6DJA7</accession>
<dbReference type="PANTHER" id="PTHR33577:SF9">
    <property type="entry name" value="PEROXIDASE STCC"/>
    <property type="match status" value="1"/>
</dbReference>
<dbReference type="SUPFAM" id="SSF53756">
    <property type="entry name" value="UDP-Glycosyltransferase/glycogen phosphorylase"/>
    <property type="match status" value="1"/>
</dbReference>